<dbReference type="AlphaFoldDB" id="A0A101V063"/>
<proteinExistence type="predicted"/>
<name>A0A101V063_9ACTN</name>
<protein>
    <submittedName>
        <fullName evidence="1">Uncharacterized protein</fullName>
    </submittedName>
</protein>
<organism evidence="1 2">
    <name type="scientific">Streptomyces dysideae</name>
    <dbReference type="NCBI Taxonomy" id="909626"/>
    <lineage>
        <taxon>Bacteria</taxon>
        <taxon>Bacillati</taxon>
        <taxon>Actinomycetota</taxon>
        <taxon>Actinomycetes</taxon>
        <taxon>Kitasatosporales</taxon>
        <taxon>Streptomycetaceae</taxon>
        <taxon>Streptomyces</taxon>
    </lineage>
</organism>
<evidence type="ECO:0000313" key="2">
    <source>
        <dbReference type="Proteomes" id="UP000053260"/>
    </source>
</evidence>
<dbReference type="Proteomes" id="UP000053260">
    <property type="component" value="Unassembled WGS sequence"/>
</dbReference>
<keyword evidence="2" id="KW-1185">Reference proteome</keyword>
<accession>A0A101V063</accession>
<gene>
    <name evidence="1" type="ORF">AQJ91_16675</name>
</gene>
<dbReference type="EMBL" id="LMXB01000045">
    <property type="protein sequence ID" value="KUO20081.1"/>
    <property type="molecule type" value="Genomic_DNA"/>
</dbReference>
<sequence>MNTEFIHGQQTVSGSPDQIRQFLPSELARIFSGLQELSSPGKTLLKSSQIVLGSAFERETFGVGELVQRFPGGLAQGRRRRRALAQFLRHACIALSPMVNQPEQRAGQLPWLRRVLRELPEEVVLPRVDGFREVDVVGVEACVCGVQAQSGQIRAEELRERANRSQVPVTVLQRCFVVVLDPHVGELRDQRPACVLSRIDPAGRGAATLHLSQLPHSDVVDGAWSGQARR</sequence>
<comment type="caution">
    <text evidence="1">The sequence shown here is derived from an EMBL/GenBank/DDBJ whole genome shotgun (WGS) entry which is preliminary data.</text>
</comment>
<reference evidence="1 2" key="1">
    <citation type="submission" date="2015-10" db="EMBL/GenBank/DDBJ databases">
        <title>Draft genome sequence of Streptomyces sp. RV15, isolated from a marine sponge.</title>
        <authorList>
            <person name="Ruckert C."/>
            <person name="Abdelmohsen U.R."/>
            <person name="Winkler A."/>
            <person name="Hentschel U."/>
            <person name="Kalinowski J."/>
            <person name="Kampfer P."/>
            <person name="Glaeser S."/>
        </authorList>
    </citation>
    <scope>NUCLEOTIDE SEQUENCE [LARGE SCALE GENOMIC DNA]</scope>
    <source>
        <strain evidence="1 2">RV15</strain>
    </source>
</reference>
<evidence type="ECO:0000313" key="1">
    <source>
        <dbReference type="EMBL" id="KUO20081.1"/>
    </source>
</evidence>